<evidence type="ECO:0000259" key="3">
    <source>
        <dbReference type="PROSITE" id="PS50222"/>
    </source>
</evidence>
<gene>
    <name evidence="4" type="ORF">Esi_0479_0020</name>
</gene>
<dbReference type="OrthoDB" id="191686at2759"/>
<organism evidence="4 5">
    <name type="scientific">Ectocarpus siliculosus</name>
    <name type="common">Brown alga</name>
    <name type="synonym">Conferva siliculosa</name>
    <dbReference type="NCBI Taxonomy" id="2880"/>
    <lineage>
        <taxon>Eukaryota</taxon>
        <taxon>Sar</taxon>
        <taxon>Stramenopiles</taxon>
        <taxon>Ochrophyta</taxon>
        <taxon>PX clade</taxon>
        <taxon>Phaeophyceae</taxon>
        <taxon>Ectocarpales</taxon>
        <taxon>Ectocarpaceae</taxon>
        <taxon>Ectocarpus</taxon>
    </lineage>
</organism>
<dbReference type="Proteomes" id="UP000002630">
    <property type="component" value="Linkage Group LG26"/>
</dbReference>
<dbReference type="InterPro" id="IPR002048">
    <property type="entry name" value="EF_hand_dom"/>
</dbReference>
<keyword evidence="5" id="KW-1185">Reference proteome</keyword>
<dbReference type="OMA" id="DERMQQM"/>
<sequence>MGSSGSTLLPAPDDRLLKSIKILDLSNTDLAKVFRLFCKYDTAQRGCLSLANVYKMLGEKKSIFGDSLFELIGIRDFQELTFSEWLDAITTFCLFEEEEILRFCFFILDREKNGYIEKDEMRMLVNMLYNIDPVKGPTGNTKVAFDKLSVQQDGKIEFWEFELFNKAFPSLFFPAFRLQVKMMQAVWGEAWWGRKKRNFQDRLELRRKHEEEDRLADANRLEAMRQRRIKRKMGACKYFCWPCGRAEYDKMFPRANVVVADPAADEAERLRKVLRMIPPKDVNMREERNCGGACPYNASSRVGILLTLLLPPLFLSRHLRVDCVSWGGDGPRRQNHHENTTRTPR</sequence>
<name>D7G2J3_ECTSI</name>
<evidence type="ECO:0000256" key="2">
    <source>
        <dbReference type="ARBA" id="ARBA00022737"/>
    </source>
</evidence>
<dbReference type="EMBL" id="FN648684">
    <property type="protein sequence ID" value="CBJ33427.1"/>
    <property type="molecule type" value="Genomic_DNA"/>
</dbReference>
<feature type="domain" description="EF-hand" evidence="3">
    <location>
        <begin position="96"/>
        <end position="131"/>
    </location>
</feature>
<dbReference type="EMBL" id="FN649751">
    <property type="protein sequence ID" value="CBJ33427.1"/>
    <property type="molecule type" value="Genomic_DNA"/>
</dbReference>
<evidence type="ECO:0000256" key="1">
    <source>
        <dbReference type="ARBA" id="ARBA00022723"/>
    </source>
</evidence>
<dbReference type="AlphaFoldDB" id="D7G2J3"/>
<dbReference type="eggNOG" id="ENOG502SCZN">
    <property type="taxonomic scope" value="Eukaryota"/>
</dbReference>
<dbReference type="SUPFAM" id="SSF47473">
    <property type="entry name" value="EF-hand"/>
    <property type="match status" value="1"/>
</dbReference>
<dbReference type="InParanoid" id="D7G2J3"/>
<proteinExistence type="predicted"/>
<dbReference type="PANTHER" id="PTHR45942">
    <property type="entry name" value="PROTEIN PHOSPATASE 3 REGULATORY SUBUNIT B ALPHA ISOFORM TYPE 1"/>
    <property type="match status" value="1"/>
</dbReference>
<dbReference type="PROSITE" id="PS50222">
    <property type="entry name" value="EF_HAND_2"/>
    <property type="match status" value="1"/>
</dbReference>
<accession>D7G2J3</accession>
<protein>
    <recommendedName>
        <fullName evidence="3">EF-hand domain-containing protein</fullName>
    </recommendedName>
</protein>
<evidence type="ECO:0000313" key="4">
    <source>
        <dbReference type="EMBL" id="CBJ33427.1"/>
    </source>
</evidence>
<keyword evidence="2" id="KW-0677">Repeat</keyword>
<dbReference type="Gene3D" id="1.10.238.10">
    <property type="entry name" value="EF-hand"/>
    <property type="match status" value="1"/>
</dbReference>
<dbReference type="GO" id="GO:0005509">
    <property type="term" value="F:calcium ion binding"/>
    <property type="evidence" value="ECO:0007669"/>
    <property type="project" value="InterPro"/>
</dbReference>
<reference evidence="4 5" key="1">
    <citation type="journal article" date="2010" name="Nature">
        <title>The Ectocarpus genome and the independent evolution of multicellularity in brown algae.</title>
        <authorList>
            <person name="Cock J.M."/>
            <person name="Sterck L."/>
            <person name="Rouze P."/>
            <person name="Scornet D."/>
            <person name="Allen A.E."/>
            <person name="Amoutzias G."/>
            <person name="Anthouard V."/>
            <person name="Artiguenave F."/>
            <person name="Aury J.M."/>
            <person name="Badger J.H."/>
            <person name="Beszteri B."/>
            <person name="Billiau K."/>
            <person name="Bonnet E."/>
            <person name="Bothwell J.H."/>
            <person name="Bowler C."/>
            <person name="Boyen C."/>
            <person name="Brownlee C."/>
            <person name="Carrano C.J."/>
            <person name="Charrier B."/>
            <person name="Cho G.Y."/>
            <person name="Coelho S.M."/>
            <person name="Collen J."/>
            <person name="Corre E."/>
            <person name="Da Silva C."/>
            <person name="Delage L."/>
            <person name="Delaroque N."/>
            <person name="Dittami S.M."/>
            <person name="Doulbeau S."/>
            <person name="Elias M."/>
            <person name="Farnham G."/>
            <person name="Gachon C.M."/>
            <person name="Gschloessl B."/>
            <person name="Heesch S."/>
            <person name="Jabbari K."/>
            <person name="Jubin C."/>
            <person name="Kawai H."/>
            <person name="Kimura K."/>
            <person name="Kloareg B."/>
            <person name="Kupper F.C."/>
            <person name="Lang D."/>
            <person name="Le Bail A."/>
            <person name="Leblanc C."/>
            <person name="Lerouge P."/>
            <person name="Lohr M."/>
            <person name="Lopez P.J."/>
            <person name="Martens C."/>
            <person name="Maumus F."/>
            <person name="Michel G."/>
            <person name="Miranda-Saavedra D."/>
            <person name="Morales J."/>
            <person name="Moreau H."/>
            <person name="Motomura T."/>
            <person name="Nagasato C."/>
            <person name="Napoli C.A."/>
            <person name="Nelson D.R."/>
            <person name="Nyvall-Collen P."/>
            <person name="Peters A.F."/>
            <person name="Pommier C."/>
            <person name="Potin P."/>
            <person name="Poulain J."/>
            <person name="Quesneville H."/>
            <person name="Read B."/>
            <person name="Rensing S.A."/>
            <person name="Ritter A."/>
            <person name="Rousvoal S."/>
            <person name="Samanta M."/>
            <person name="Samson G."/>
            <person name="Schroeder D.C."/>
            <person name="Segurens B."/>
            <person name="Strittmatter M."/>
            <person name="Tonon T."/>
            <person name="Tregear J.W."/>
            <person name="Valentin K."/>
            <person name="von Dassow P."/>
            <person name="Yamagishi T."/>
            <person name="Van de Peer Y."/>
            <person name="Wincker P."/>
        </authorList>
    </citation>
    <scope>NUCLEOTIDE SEQUENCE [LARGE SCALE GENOMIC DNA]</scope>
    <source>
        <strain evidence="5">Ec32 / CCAP1310/4</strain>
    </source>
</reference>
<keyword evidence="1" id="KW-0479">Metal-binding</keyword>
<evidence type="ECO:0000313" key="5">
    <source>
        <dbReference type="Proteomes" id="UP000002630"/>
    </source>
</evidence>
<dbReference type="InterPro" id="IPR011992">
    <property type="entry name" value="EF-hand-dom_pair"/>
</dbReference>